<name>A0A937FWY5_9BACT</name>
<accession>A0A937FWY5</accession>
<dbReference type="RefSeq" id="WP_202856076.1">
    <property type="nucleotide sequence ID" value="NZ_JAEUGD010000031.1"/>
</dbReference>
<reference evidence="1" key="1">
    <citation type="submission" date="2021-01" db="EMBL/GenBank/DDBJ databases">
        <title>Fulvivirga kasyanovii gen. nov., sp nov., a novel member of the phylum Bacteroidetes isolated from seawater in a mussel farm.</title>
        <authorList>
            <person name="Zhao L.-H."/>
            <person name="Wang Z.-J."/>
        </authorList>
    </citation>
    <scope>NUCLEOTIDE SEQUENCE</scope>
    <source>
        <strain evidence="1">29W222</strain>
    </source>
</reference>
<comment type="caution">
    <text evidence="1">The sequence shown here is derived from an EMBL/GenBank/DDBJ whole genome shotgun (WGS) entry which is preliminary data.</text>
</comment>
<dbReference type="Proteomes" id="UP000614216">
    <property type="component" value="Unassembled WGS sequence"/>
</dbReference>
<dbReference type="EMBL" id="JAEUGD010000031">
    <property type="protein sequence ID" value="MBL6446542.1"/>
    <property type="molecule type" value="Genomic_DNA"/>
</dbReference>
<dbReference type="AlphaFoldDB" id="A0A937FWY5"/>
<evidence type="ECO:0000313" key="2">
    <source>
        <dbReference type="Proteomes" id="UP000614216"/>
    </source>
</evidence>
<protein>
    <submittedName>
        <fullName evidence="1">Uncharacterized protein</fullName>
    </submittedName>
</protein>
<organism evidence="1 2">
    <name type="scientific">Fulvivirga marina</name>
    <dbReference type="NCBI Taxonomy" id="2494733"/>
    <lineage>
        <taxon>Bacteria</taxon>
        <taxon>Pseudomonadati</taxon>
        <taxon>Bacteroidota</taxon>
        <taxon>Cytophagia</taxon>
        <taxon>Cytophagales</taxon>
        <taxon>Fulvivirgaceae</taxon>
        <taxon>Fulvivirga</taxon>
    </lineage>
</organism>
<keyword evidence="2" id="KW-1185">Reference proteome</keyword>
<gene>
    <name evidence="1" type="ORF">JMN32_09490</name>
</gene>
<proteinExistence type="predicted"/>
<sequence>MENNLNSKGIEDYCNRFCEVIASQHFNNNETISGKEILELQEIRQINLFVIKYLLSEWTKEVTKLKSPYFNYNAPEAKAALKEFMNILSRHISVTKEHFMPLLKQATRDTLLLVFSPYDYYMHLIHAPETQELSLKELKRMSKYVKINNNLLQALIGKIEEQGHQRISEEKAGKLLNEVFHNIQESPADTDEYLEVFSRVLPLTEAIIYGEPSKTNDIVSTKQQPPEEKSINEFVENTVSTINDKHSIEHKPTIAESHRKQKIESLRKHISINQRFMFINTLFYGDEEIYNRAIDYLDNCEDQRSASLYLTSEYPEWDNESEEVGEFMELIEKRLP</sequence>
<evidence type="ECO:0000313" key="1">
    <source>
        <dbReference type="EMBL" id="MBL6446542.1"/>
    </source>
</evidence>